<evidence type="ECO:0000313" key="4">
    <source>
        <dbReference type="EMBL" id="KOO33067.1"/>
    </source>
</evidence>
<dbReference type="PANTHER" id="PTHR23048">
    <property type="entry name" value="MYOSIN LIGHT CHAIN 1, 3"/>
    <property type="match status" value="1"/>
</dbReference>
<dbReference type="Gene3D" id="1.10.238.10">
    <property type="entry name" value="EF-hand"/>
    <property type="match status" value="2"/>
</dbReference>
<dbReference type="GO" id="GO:0016460">
    <property type="term" value="C:myosin II complex"/>
    <property type="evidence" value="ECO:0007669"/>
    <property type="project" value="TreeGrafter"/>
</dbReference>
<feature type="domain" description="EF-hand" evidence="3">
    <location>
        <begin position="66"/>
        <end position="101"/>
    </location>
</feature>
<evidence type="ECO:0000256" key="2">
    <source>
        <dbReference type="ARBA" id="ARBA00022837"/>
    </source>
</evidence>
<feature type="domain" description="EF-hand" evidence="3">
    <location>
        <begin position="139"/>
        <end position="174"/>
    </location>
</feature>
<keyword evidence="5" id="KW-1185">Reference proteome</keyword>
<sequence>MGNRISSAVSVTSKLKRRDNGSVIDMLTEAQLDEFREAFNSFDKDGGGSIDARELKELMVSAGQNPTDEELEEMIRIADADGTGDIDFAEFVTLMAHRIADEKSEETLRAAFSVFDTSGDGFINAEEMRRIMMHMGEPVTLDDVDQVIRKVDRDGDGVIDYNEFTKVIMDERRSGTFVSSKT</sequence>
<dbReference type="PROSITE" id="PS00018">
    <property type="entry name" value="EF_HAND_1"/>
    <property type="match status" value="4"/>
</dbReference>
<keyword evidence="2" id="KW-0106">Calcium</keyword>
<feature type="domain" description="EF-hand" evidence="3">
    <location>
        <begin position="30"/>
        <end position="65"/>
    </location>
</feature>
<dbReference type="Pfam" id="PF13499">
    <property type="entry name" value="EF-hand_7"/>
    <property type="match status" value="2"/>
</dbReference>
<dbReference type="SUPFAM" id="SSF47473">
    <property type="entry name" value="EF-hand"/>
    <property type="match status" value="1"/>
</dbReference>
<dbReference type="EMBL" id="JWZX01001609">
    <property type="protein sequence ID" value="KOO33067.1"/>
    <property type="molecule type" value="Genomic_DNA"/>
</dbReference>
<dbReference type="SMART" id="SM00054">
    <property type="entry name" value="EFh"/>
    <property type="match status" value="4"/>
</dbReference>
<dbReference type="AlphaFoldDB" id="A0A0M0K3A5"/>
<dbReference type="PANTHER" id="PTHR23048:SF0">
    <property type="entry name" value="CALMODULIN LIKE 3"/>
    <property type="match status" value="1"/>
</dbReference>
<organism evidence="4 5">
    <name type="scientific">Chrysochromulina tobinii</name>
    <dbReference type="NCBI Taxonomy" id="1460289"/>
    <lineage>
        <taxon>Eukaryota</taxon>
        <taxon>Haptista</taxon>
        <taxon>Haptophyta</taxon>
        <taxon>Prymnesiophyceae</taxon>
        <taxon>Prymnesiales</taxon>
        <taxon>Chrysochromulinaceae</taxon>
        <taxon>Chrysochromulina</taxon>
    </lineage>
</organism>
<feature type="non-terminal residue" evidence="4">
    <location>
        <position position="182"/>
    </location>
</feature>
<dbReference type="InterPro" id="IPR002048">
    <property type="entry name" value="EF_hand_dom"/>
</dbReference>
<dbReference type="GO" id="GO:0005509">
    <property type="term" value="F:calcium ion binding"/>
    <property type="evidence" value="ECO:0007669"/>
    <property type="project" value="InterPro"/>
</dbReference>
<dbReference type="InterPro" id="IPR050230">
    <property type="entry name" value="CALM/Myosin/TropC-like"/>
</dbReference>
<evidence type="ECO:0000313" key="5">
    <source>
        <dbReference type="Proteomes" id="UP000037460"/>
    </source>
</evidence>
<proteinExistence type="predicted"/>
<accession>A0A0M0K3A5</accession>
<dbReference type="OrthoDB" id="26525at2759"/>
<gene>
    <name evidence="4" type="ORF">Ctob_008098</name>
</gene>
<dbReference type="InterPro" id="IPR011992">
    <property type="entry name" value="EF-hand-dom_pair"/>
</dbReference>
<protein>
    <submittedName>
        <fullName evidence="4">Calmodulin</fullName>
    </submittedName>
</protein>
<dbReference type="PROSITE" id="PS50222">
    <property type="entry name" value="EF_HAND_2"/>
    <property type="match status" value="4"/>
</dbReference>
<evidence type="ECO:0000256" key="1">
    <source>
        <dbReference type="ARBA" id="ARBA00022737"/>
    </source>
</evidence>
<dbReference type="InterPro" id="IPR018247">
    <property type="entry name" value="EF_Hand_1_Ca_BS"/>
</dbReference>
<feature type="domain" description="EF-hand" evidence="3">
    <location>
        <begin position="103"/>
        <end position="138"/>
    </location>
</feature>
<name>A0A0M0K3A5_9EUKA</name>
<comment type="caution">
    <text evidence="4">The sequence shown here is derived from an EMBL/GenBank/DDBJ whole genome shotgun (WGS) entry which is preliminary data.</text>
</comment>
<keyword evidence="1" id="KW-0677">Repeat</keyword>
<dbReference type="FunFam" id="1.10.238.10:FF:000001">
    <property type="entry name" value="Calmodulin 1"/>
    <property type="match status" value="1"/>
</dbReference>
<evidence type="ECO:0000259" key="3">
    <source>
        <dbReference type="PROSITE" id="PS50222"/>
    </source>
</evidence>
<reference evidence="5" key="1">
    <citation type="journal article" date="2015" name="PLoS Genet.">
        <title>Genome Sequence and Transcriptome Analyses of Chrysochromulina tobin: Metabolic Tools for Enhanced Algal Fitness in the Prominent Order Prymnesiales (Haptophyceae).</title>
        <authorList>
            <person name="Hovde B.T."/>
            <person name="Deodato C.R."/>
            <person name="Hunsperger H.M."/>
            <person name="Ryken S.A."/>
            <person name="Yost W."/>
            <person name="Jha R.K."/>
            <person name="Patterson J."/>
            <person name="Monnat R.J. Jr."/>
            <person name="Barlow S.B."/>
            <person name="Starkenburg S.R."/>
            <person name="Cattolico R.A."/>
        </authorList>
    </citation>
    <scope>NUCLEOTIDE SEQUENCE</scope>
    <source>
        <strain evidence="5">CCMP291</strain>
    </source>
</reference>
<dbReference type="Proteomes" id="UP000037460">
    <property type="component" value="Unassembled WGS sequence"/>
</dbReference>